<feature type="domain" description="Protein kinase" evidence="8">
    <location>
        <begin position="19"/>
        <end position="286"/>
    </location>
</feature>
<dbReference type="PROSITE" id="PS50011">
    <property type="entry name" value="PROTEIN_KINASE_DOM"/>
    <property type="match status" value="1"/>
</dbReference>
<dbReference type="GO" id="GO:0004674">
    <property type="term" value="F:protein serine/threonine kinase activity"/>
    <property type="evidence" value="ECO:0007669"/>
    <property type="project" value="UniProtKB-KW"/>
</dbReference>
<evidence type="ECO:0000256" key="6">
    <source>
        <dbReference type="PROSITE-ProRule" id="PRU10141"/>
    </source>
</evidence>
<dbReference type="GO" id="GO:0005524">
    <property type="term" value="F:ATP binding"/>
    <property type="evidence" value="ECO:0007669"/>
    <property type="project" value="UniProtKB-UniRule"/>
</dbReference>
<dbReference type="EC" id="2.7.11.1" evidence="1"/>
<evidence type="ECO:0000256" key="7">
    <source>
        <dbReference type="SAM" id="MobiDB-lite"/>
    </source>
</evidence>
<keyword evidence="10" id="KW-1185">Reference proteome</keyword>
<gene>
    <name evidence="9" type="ORF">EPA93_35295</name>
</gene>
<keyword evidence="3 6" id="KW-0547">Nucleotide-binding</keyword>
<dbReference type="OrthoDB" id="9788659at2"/>
<evidence type="ECO:0000256" key="4">
    <source>
        <dbReference type="ARBA" id="ARBA00022777"/>
    </source>
</evidence>
<reference evidence="9 10" key="1">
    <citation type="submission" date="2019-01" db="EMBL/GenBank/DDBJ databases">
        <title>Ktedonosporobacter rubrisoli SCAWS-G2.</title>
        <authorList>
            <person name="Huang Y."/>
            <person name="Yan B."/>
        </authorList>
    </citation>
    <scope>NUCLEOTIDE SEQUENCE [LARGE SCALE GENOMIC DNA]</scope>
    <source>
        <strain evidence="9 10">SCAWS-G2</strain>
    </source>
</reference>
<evidence type="ECO:0000313" key="10">
    <source>
        <dbReference type="Proteomes" id="UP000290365"/>
    </source>
</evidence>
<dbReference type="InterPro" id="IPR008271">
    <property type="entry name" value="Ser/Thr_kinase_AS"/>
</dbReference>
<dbReference type="PANTHER" id="PTHR43289:SF6">
    <property type="entry name" value="SERINE_THREONINE-PROTEIN KINASE NEKL-3"/>
    <property type="match status" value="1"/>
</dbReference>
<keyword evidence="4 9" id="KW-0418">Kinase</keyword>
<sequence length="587" mass="64275">MAIRRWPVSDRIGQRFGNYRLIRLLGRGGFAEVYLGQHIRLGTQAAIKVLYAHLAQEDKEQFQREAQIIARLVHPHIVRVLDFDVEEDIPFLVMDYAPNGPLHRRYPRGTILPLQQVLTYVKQVSSALQYAHDQQLIHRDVKPENMLVSKRQDILLSDFGIAVIAHSTLSQRVEMMSGTIHYMAPEQIQGRPRFASDQYALGITAYEWLAGGRPFKGTAAEVAMQHNLMPAPPLRERRADVPAAVEQVIMKTLAKDPRARFARVQDFAFALEEAYHSTEPGSPPFVIPVPPGSQSATSGEMPPVPGSQQPVRTPPSGPPSQPGLSSSGPHSAVTPVILGRSGQEGRASIPTPVVALTPRRPAIGEPEAERVLGNMTRRTALRLLSVVGALAIGCGSGAVAWSLNPAQPLAFLLPQNTHAAVKNNGKPSPSFKHVSEATLNMALQYPDNWKTDGVSQSSTNVSLLLSSPQDPQTAFMLTRILDAASATITNADEVNQEGIALMSVAHGMNNLQPTPNSASQPIVAGTTWSQQNGTFEDYAKVAYDFAILATQHNKQYYKIVYFMPDKGHNTILNTYIKPVLDSLQFLS</sequence>
<dbReference type="AlphaFoldDB" id="A0A4P6JZM7"/>
<evidence type="ECO:0000313" key="9">
    <source>
        <dbReference type="EMBL" id="QBD80953.1"/>
    </source>
</evidence>
<evidence type="ECO:0000256" key="5">
    <source>
        <dbReference type="ARBA" id="ARBA00022840"/>
    </source>
</evidence>
<dbReference type="PROSITE" id="PS00108">
    <property type="entry name" value="PROTEIN_KINASE_ST"/>
    <property type="match status" value="1"/>
</dbReference>
<dbReference type="InterPro" id="IPR017441">
    <property type="entry name" value="Protein_kinase_ATP_BS"/>
</dbReference>
<feature type="compositionally biased region" description="Pro residues" evidence="7">
    <location>
        <begin position="281"/>
        <end position="291"/>
    </location>
</feature>
<dbReference type="Pfam" id="PF00069">
    <property type="entry name" value="Pkinase"/>
    <property type="match status" value="1"/>
</dbReference>
<dbReference type="SUPFAM" id="SSF56112">
    <property type="entry name" value="Protein kinase-like (PK-like)"/>
    <property type="match status" value="1"/>
</dbReference>
<dbReference type="InterPro" id="IPR000719">
    <property type="entry name" value="Prot_kinase_dom"/>
</dbReference>
<keyword evidence="5 6" id="KW-0067">ATP-binding</keyword>
<evidence type="ECO:0000256" key="3">
    <source>
        <dbReference type="ARBA" id="ARBA00022741"/>
    </source>
</evidence>
<feature type="binding site" evidence="6">
    <location>
        <position position="48"/>
    </location>
    <ligand>
        <name>ATP</name>
        <dbReference type="ChEBI" id="CHEBI:30616"/>
    </ligand>
</feature>
<name>A0A4P6JZM7_KTERU</name>
<dbReference type="CDD" id="cd14014">
    <property type="entry name" value="STKc_PknB_like"/>
    <property type="match status" value="1"/>
</dbReference>
<dbReference type="PROSITE" id="PS00107">
    <property type="entry name" value="PROTEIN_KINASE_ATP"/>
    <property type="match status" value="1"/>
</dbReference>
<dbReference type="Proteomes" id="UP000290365">
    <property type="component" value="Chromosome"/>
</dbReference>
<keyword evidence="9" id="KW-0723">Serine/threonine-protein kinase</keyword>
<feature type="compositionally biased region" description="Low complexity" evidence="7">
    <location>
        <begin position="322"/>
        <end position="331"/>
    </location>
</feature>
<dbReference type="KEGG" id="kbs:EPA93_35295"/>
<protein>
    <recommendedName>
        <fullName evidence="1">non-specific serine/threonine protein kinase</fullName>
        <ecNumber evidence="1">2.7.11.1</ecNumber>
    </recommendedName>
</protein>
<feature type="region of interest" description="Disordered" evidence="7">
    <location>
        <begin position="278"/>
        <end position="361"/>
    </location>
</feature>
<evidence type="ECO:0000256" key="1">
    <source>
        <dbReference type="ARBA" id="ARBA00012513"/>
    </source>
</evidence>
<dbReference type="Gene3D" id="1.10.510.10">
    <property type="entry name" value="Transferase(Phosphotransferase) domain 1"/>
    <property type="match status" value="1"/>
</dbReference>
<keyword evidence="2" id="KW-0808">Transferase</keyword>
<dbReference type="SMART" id="SM00220">
    <property type="entry name" value="S_TKc"/>
    <property type="match status" value="1"/>
</dbReference>
<organism evidence="9 10">
    <name type="scientific">Ktedonosporobacter rubrisoli</name>
    <dbReference type="NCBI Taxonomy" id="2509675"/>
    <lineage>
        <taxon>Bacteria</taxon>
        <taxon>Bacillati</taxon>
        <taxon>Chloroflexota</taxon>
        <taxon>Ktedonobacteria</taxon>
        <taxon>Ktedonobacterales</taxon>
        <taxon>Ktedonosporobacteraceae</taxon>
        <taxon>Ktedonosporobacter</taxon>
    </lineage>
</organism>
<dbReference type="InterPro" id="IPR011009">
    <property type="entry name" value="Kinase-like_dom_sf"/>
</dbReference>
<dbReference type="PANTHER" id="PTHR43289">
    <property type="entry name" value="MITOGEN-ACTIVATED PROTEIN KINASE KINASE KINASE 20-RELATED"/>
    <property type="match status" value="1"/>
</dbReference>
<evidence type="ECO:0000256" key="2">
    <source>
        <dbReference type="ARBA" id="ARBA00022679"/>
    </source>
</evidence>
<proteinExistence type="predicted"/>
<accession>A0A4P6JZM7</accession>
<evidence type="ECO:0000259" key="8">
    <source>
        <dbReference type="PROSITE" id="PS50011"/>
    </source>
</evidence>
<dbReference type="EMBL" id="CP035758">
    <property type="protein sequence ID" value="QBD80953.1"/>
    <property type="molecule type" value="Genomic_DNA"/>
</dbReference>
<feature type="compositionally biased region" description="Pro residues" evidence="7">
    <location>
        <begin position="312"/>
        <end position="321"/>
    </location>
</feature>
<dbReference type="Gene3D" id="3.30.200.20">
    <property type="entry name" value="Phosphorylase Kinase, domain 1"/>
    <property type="match status" value="1"/>
</dbReference>